<proteinExistence type="predicted"/>
<name>C8ZJ63_YEAS8</name>
<dbReference type="AlphaFoldDB" id="C8ZJ63"/>
<dbReference type="HOGENOM" id="CLU_2063316_0_0_1"/>
<accession>C8ZJ63</accession>
<evidence type="ECO:0000313" key="3">
    <source>
        <dbReference type="Proteomes" id="UP000000286"/>
    </source>
</evidence>
<keyword evidence="1" id="KW-1133">Transmembrane helix</keyword>
<organism evidence="2 3">
    <name type="scientific">Saccharomyces cerevisiae (strain Lalvin EC1118 / Prise de mousse)</name>
    <name type="common">Baker's yeast</name>
    <dbReference type="NCBI Taxonomy" id="643680"/>
    <lineage>
        <taxon>Eukaryota</taxon>
        <taxon>Fungi</taxon>
        <taxon>Dikarya</taxon>
        <taxon>Ascomycota</taxon>
        <taxon>Saccharomycotina</taxon>
        <taxon>Saccharomycetes</taxon>
        <taxon>Saccharomycetales</taxon>
        <taxon>Saccharomycetaceae</taxon>
        <taxon>Saccharomyces</taxon>
    </lineage>
</organism>
<evidence type="ECO:0000256" key="1">
    <source>
        <dbReference type="SAM" id="Phobius"/>
    </source>
</evidence>
<evidence type="ECO:0000313" key="2">
    <source>
        <dbReference type="EMBL" id="CAY86994.1"/>
    </source>
</evidence>
<keyword evidence="1" id="KW-0472">Membrane</keyword>
<dbReference type="Proteomes" id="UP000000286">
    <property type="component" value="Chromosome XVI"/>
</dbReference>
<feature type="transmembrane region" description="Helical" evidence="1">
    <location>
        <begin position="53"/>
        <end position="72"/>
    </location>
</feature>
<gene>
    <name evidence="2" type="ORF">EC1118_1P2_3565g</name>
</gene>
<keyword evidence="1" id="KW-0812">Transmembrane</keyword>
<protein>
    <submittedName>
        <fullName evidence="2">Irc16p</fullName>
    </submittedName>
</protein>
<feature type="transmembrane region" description="Helical" evidence="1">
    <location>
        <begin position="92"/>
        <end position="112"/>
    </location>
</feature>
<sequence length="119" mass="13451">MVCFSISFNRASFFSAAAPCTSSIPDFALIRPGVAMDSSLDEKNIHRPMIPNAATILMAWLLLTICFIPSFLAQSVQTFLFTNHQPSRLLVFITHVYCLMIKPFVLYFWFLFPLRLPGG</sequence>
<dbReference type="EMBL" id="FN394217">
    <property type="protein sequence ID" value="CAY86994.1"/>
    <property type="molecule type" value="Genomic_DNA"/>
</dbReference>
<reference evidence="2 3" key="1">
    <citation type="journal article" date="2009" name="Proc. Natl. Acad. Sci. U.S.A.">
        <title>Eukaryote-to-eukaryote gene transfer events revealed by the genome sequence of the wine yeast Saccharomyces cerevisiae EC1118.</title>
        <authorList>
            <person name="Novo M."/>
            <person name="Bigey F."/>
            <person name="Beyne E."/>
            <person name="Galeote V."/>
            <person name="Gavory F."/>
            <person name="Mallet S."/>
            <person name="Cambot B."/>
            <person name="Legras J.L."/>
            <person name="Wincker P."/>
            <person name="Casaregola S."/>
            <person name="Dequin S."/>
        </authorList>
    </citation>
    <scope>NUCLEOTIDE SEQUENCE [LARGE SCALE GENOMIC DNA]</scope>
    <source>
        <strain evidence="3">Lalvin EC1118 / Prise de mousse</strain>
    </source>
</reference>